<dbReference type="AlphaFoldDB" id="A0A0G1QV91"/>
<comment type="caution">
    <text evidence="1">The sequence shown here is derived from an EMBL/GenBank/DDBJ whole genome shotgun (WGS) entry which is preliminary data.</text>
</comment>
<dbReference type="EMBL" id="LCLS01000014">
    <property type="protein sequence ID" value="KKU21708.1"/>
    <property type="molecule type" value="Genomic_DNA"/>
</dbReference>
<accession>A0A0G1QV91</accession>
<protein>
    <submittedName>
        <fullName evidence="1">Uncharacterized protein</fullName>
    </submittedName>
</protein>
<proteinExistence type="predicted"/>
<evidence type="ECO:0000313" key="2">
    <source>
        <dbReference type="Proteomes" id="UP000034107"/>
    </source>
</evidence>
<evidence type="ECO:0000313" key="1">
    <source>
        <dbReference type="EMBL" id="KKU21708.1"/>
    </source>
</evidence>
<gene>
    <name evidence="1" type="ORF">UX31_C0014G0004</name>
</gene>
<dbReference type="Proteomes" id="UP000034107">
    <property type="component" value="Unassembled WGS sequence"/>
</dbReference>
<name>A0A0G1QV91_9BACT</name>
<organism evidence="1 2">
    <name type="scientific">Candidatus Nomurabacteria bacterium GW2011_GWA1_46_11</name>
    <dbReference type="NCBI Taxonomy" id="1618732"/>
    <lineage>
        <taxon>Bacteria</taxon>
        <taxon>Candidatus Nomuraibacteriota</taxon>
    </lineage>
</organism>
<sequence length="814" mass="92374">MTRVESQGDSLKPETVVKPVPEERWIPPDFRETVYAEAPSTEEVTRYLNETGFGYLVPLLNREKEADLLRLISSWVRSIGKGEQMPEALRSLLGQYKLSLKLLDQPSLLGIYGLKRDGMPKITELGKEFCNFIKSHPDIYFFLVQGIVPEALGEKPTTKARSAVEAASFDPQAVKRAQYVTRDFTIPSDPTDERTAKKPEIDLDTLLLCEDPLTQLTWICEDLLKRKLFKGSRKVTRASIPPSRRRSHFGRIELATTGQFIETRRDPDETWHLTRLVKGVSFGQLAFSKRSGFYSARFRLVDWLMSQGDLPVIMLVAPTSSRRENLFGVALDFHPERARHQWLRVSQPYTRQTDGGEGMEDRSSEQLKSQVFLFRRRAESLSDDEVNEKRGLQQRLLVPLVYHWPLSAFPVRTNFPEAWDFFLKEFRRWPWANNVPLMEVSVTGERFFSLQQALLEDDPVALRTVTRLTAIWFNENIIRAAIDNPAALGKEEILFGNAKAIIENLALGFDGDPYIAFLRCLSPAKSSDKESIHGMGIFELLPNLMRFLQGADSGGVSYRYRLTEAMANCAPGVARQGWKTFLNFLFSHNDNDALKVALLLTPFSLSPVTFGAQVLSKYNQRFRTLEDFQELRAFGTVPVRIIDLLTKSNGPLTNGQIANALSIPINQVANTTNALSRRQSIINVSTHPHLSEFSFRKGTRRKRATYRAAWVVGGVELSEDDLFPTYETRSQVYLAVIKGNFQTVRQVMDFIKKRCPHLAITDGAVVRAIRQLASVGILLISEPASLGEPIRFSLAHWQELFSEQEADQSPHLYP</sequence>
<reference evidence="1 2" key="1">
    <citation type="journal article" date="2015" name="Nature">
        <title>rRNA introns, odd ribosomes, and small enigmatic genomes across a large radiation of phyla.</title>
        <authorList>
            <person name="Brown C.T."/>
            <person name="Hug L.A."/>
            <person name="Thomas B.C."/>
            <person name="Sharon I."/>
            <person name="Castelle C.J."/>
            <person name="Singh A."/>
            <person name="Wilkins M.J."/>
            <person name="Williams K.H."/>
            <person name="Banfield J.F."/>
        </authorList>
    </citation>
    <scope>NUCLEOTIDE SEQUENCE [LARGE SCALE GENOMIC DNA]</scope>
</reference>